<keyword evidence="2" id="KW-1185">Reference proteome</keyword>
<reference evidence="1" key="1">
    <citation type="submission" date="2022-03" db="EMBL/GenBank/DDBJ databases">
        <title>De novo assembled genomes of Belliella spp. (Cyclobacteriaceae) strains.</title>
        <authorList>
            <person name="Szabo A."/>
            <person name="Korponai K."/>
            <person name="Felfoldi T."/>
        </authorList>
    </citation>
    <scope>NUCLEOTIDE SEQUENCE</scope>
    <source>
        <strain evidence="1">DSM 111903</strain>
    </source>
</reference>
<dbReference type="RefSeq" id="WP_241409534.1">
    <property type="nucleotide sequence ID" value="NZ_JAKZGO010000001.1"/>
</dbReference>
<dbReference type="Proteomes" id="UP001165430">
    <property type="component" value="Unassembled WGS sequence"/>
</dbReference>
<accession>A0ABS9V6V2</accession>
<organism evidence="1 2">
    <name type="scientific">Belliella alkalica</name>
    <dbReference type="NCBI Taxonomy" id="1730871"/>
    <lineage>
        <taxon>Bacteria</taxon>
        <taxon>Pseudomonadati</taxon>
        <taxon>Bacteroidota</taxon>
        <taxon>Cytophagia</taxon>
        <taxon>Cytophagales</taxon>
        <taxon>Cyclobacteriaceae</taxon>
        <taxon>Belliella</taxon>
    </lineage>
</organism>
<name>A0ABS9V6V2_9BACT</name>
<dbReference type="EMBL" id="JAKZGO010000001">
    <property type="protein sequence ID" value="MCH7412145.1"/>
    <property type="molecule type" value="Genomic_DNA"/>
</dbReference>
<protein>
    <submittedName>
        <fullName evidence="1">Uncharacterized protein</fullName>
    </submittedName>
</protein>
<comment type="caution">
    <text evidence="1">The sequence shown here is derived from an EMBL/GenBank/DDBJ whole genome shotgun (WGS) entry which is preliminary data.</text>
</comment>
<sequence>MATANLKLIKAFRGTIDKLKNGATYQWGHMGACNCGNLAQEITQYTKGDIHRYAMERHGDWNDQLIDYCPTSGLPMDEVIDQLLSAGLTLSDLAHLEKLTSPEVLKEMPLSKRNNLRKNVKEDVIFYMEVWVNILEEKWMQQQNINLNINEIKMFHKNNDEAVLA</sequence>
<gene>
    <name evidence="1" type="ORF">MM213_01515</name>
</gene>
<evidence type="ECO:0000313" key="2">
    <source>
        <dbReference type="Proteomes" id="UP001165430"/>
    </source>
</evidence>
<evidence type="ECO:0000313" key="1">
    <source>
        <dbReference type="EMBL" id="MCH7412145.1"/>
    </source>
</evidence>
<proteinExistence type="predicted"/>